<dbReference type="SMART" id="SM00422">
    <property type="entry name" value="HTH_MERR"/>
    <property type="match status" value="1"/>
</dbReference>
<name>A0ABN1V8N3_9PSEU</name>
<dbReference type="Gene3D" id="3.10.150.10">
    <property type="entry name" value="DNA Polymerase III, subunit A, domain 2"/>
    <property type="match status" value="2"/>
</dbReference>
<reference evidence="3 4" key="1">
    <citation type="journal article" date="2019" name="Int. J. Syst. Evol. Microbiol.">
        <title>The Global Catalogue of Microorganisms (GCM) 10K type strain sequencing project: providing services to taxonomists for standard genome sequencing and annotation.</title>
        <authorList>
            <consortium name="The Broad Institute Genomics Platform"/>
            <consortium name="The Broad Institute Genome Sequencing Center for Infectious Disease"/>
            <person name="Wu L."/>
            <person name="Ma J."/>
        </authorList>
    </citation>
    <scope>NUCLEOTIDE SEQUENCE [LARGE SCALE GENOMIC DNA]</scope>
    <source>
        <strain evidence="3 4">JCM 13022</strain>
    </source>
</reference>
<dbReference type="InterPro" id="IPR046938">
    <property type="entry name" value="DNA_clamp_sf"/>
</dbReference>
<dbReference type="InterPro" id="IPR022637">
    <property type="entry name" value="DNA_polIII_beta_cen"/>
</dbReference>
<protein>
    <submittedName>
        <fullName evidence="3">MerR family transcriptional regulator</fullName>
    </submittedName>
</protein>
<keyword evidence="4" id="KW-1185">Reference proteome</keyword>
<keyword evidence="1" id="KW-0238">DNA-binding</keyword>
<dbReference type="Pfam" id="PF02767">
    <property type="entry name" value="DNA_pol3_beta_2"/>
    <property type="match status" value="1"/>
</dbReference>
<dbReference type="PROSITE" id="PS50937">
    <property type="entry name" value="HTH_MERR_2"/>
    <property type="match status" value="1"/>
</dbReference>
<gene>
    <name evidence="3" type="ORF">GCM10009675_14530</name>
</gene>
<dbReference type="EMBL" id="BAAALM010000005">
    <property type="protein sequence ID" value="GAA1199731.1"/>
    <property type="molecule type" value="Genomic_DNA"/>
</dbReference>
<evidence type="ECO:0000256" key="1">
    <source>
        <dbReference type="ARBA" id="ARBA00023125"/>
    </source>
</evidence>
<comment type="caution">
    <text evidence="3">The sequence shown here is derived from an EMBL/GenBank/DDBJ whole genome shotgun (WGS) entry which is preliminary data.</text>
</comment>
<accession>A0ABN1V8N3</accession>
<evidence type="ECO:0000313" key="3">
    <source>
        <dbReference type="EMBL" id="GAA1199731.1"/>
    </source>
</evidence>
<dbReference type="Gene3D" id="1.10.1660.10">
    <property type="match status" value="1"/>
</dbReference>
<evidence type="ECO:0000259" key="2">
    <source>
        <dbReference type="PROSITE" id="PS50937"/>
    </source>
</evidence>
<feature type="domain" description="HTH merR-type" evidence="2">
    <location>
        <begin position="6"/>
        <end position="76"/>
    </location>
</feature>
<dbReference type="PANTHER" id="PTHR30204:SF97">
    <property type="entry name" value="MERR FAMILY REGULATORY PROTEIN"/>
    <property type="match status" value="1"/>
</dbReference>
<dbReference type="SUPFAM" id="SSF55979">
    <property type="entry name" value="DNA clamp"/>
    <property type="match status" value="1"/>
</dbReference>
<dbReference type="RefSeq" id="WP_253856806.1">
    <property type="nucleotide sequence ID" value="NZ_BAAALM010000005.1"/>
</dbReference>
<sequence>MTDTELIPIGTFARRSGLTASALRFYDDSGVLHPADVDAGSGYRYYHVDQLERAVTVRRLRELDMPLVTVEQVLTADPTRAARMIDEHVASLAARADAARRLAVEVKAALTGQDVVPLVTVKGPVFAAAVDQVLVATGVAEDYPAIAGVRVEVSGDSLTLTATDRYRLATRTLVPEELSGAEWAATVSGADLRGVLGELRRRHLVRLEALPDGVRFHGVVDSGGGNAGGRNVRDRNVADDVRCGLLGGEFPDHHALLSGLADPVTRVVVAKRALLHAIESHVAPTIRLRVRDGECVLAEPAAGPDAEPDAGACSGADGAAERVVAATVDGADTEVWFAAVVLHPAVATAVGPDVMLDIRGPSAPVTVRSADEGDLATHAMPVEPPVEV</sequence>
<dbReference type="Pfam" id="PF13411">
    <property type="entry name" value="MerR_1"/>
    <property type="match status" value="1"/>
</dbReference>
<dbReference type="InterPro" id="IPR047057">
    <property type="entry name" value="MerR_fam"/>
</dbReference>
<dbReference type="Proteomes" id="UP001500467">
    <property type="component" value="Unassembled WGS sequence"/>
</dbReference>
<dbReference type="InterPro" id="IPR009061">
    <property type="entry name" value="DNA-bd_dom_put_sf"/>
</dbReference>
<dbReference type="PANTHER" id="PTHR30204">
    <property type="entry name" value="REDOX-CYCLING DRUG-SENSING TRANSCRIPTIONAL ACTIVATOR SOXR"/>
    <property type="match status" value="1"/>
</dbReference>
<dbReference type="SUPFAM" id="SSF46955">
    <property type="entry name" value="Putative DNA-binding domain"/>
    <property type="match status" value="1"/>
</dbReference>
<dbReference type="InterPro" id="IPR000551">
    <property type="entry name" value="MerR-type_HTH_dom"/>
</dbReference>
<proteinExistence type="predicted"/>
<organism evidence="3 4">
    <name type="scientific">Prauserella alba</name>
    <dbReference type="NCBI Taxonomy" id="176898"/>
    <lineage>
        <taxon>Bacteria</taxon>
        <taxon>Bacillati</taxon>
        <taxon>Actinomycetota</taxon>
        <taxon>Actinomycetes</taxon>
        <taxon>Pseudonocardiales</taxon>
        <taxon>Pseudonocardiaceae</taxon>
        <taxon>Prauserella</taxon>
    </lineage>
</organism>
<evidence type="ECO:0000313" key="4">
    <source>
        <dbReference type="Proteomes" id="UP001500467"/>
    </source>
</evidence>
<dbReference type="PROSITE" id="PS00552">
    <property type="entry name" value="HTH_MERR_1"/>
    <property type="match status" value="1"/>
</dbReference>